<name>K4ALJ5_SETIT</name>
<evidence type="ECO:0000256" key="4">
    <source>
        <dbReference type="SAM" id="MobiDB-lite"/>
    </source>
</evidence>
<evidence type="ECO:0000259" key="5">
    <source>
        <dbReference type="Pfam" id="PF08240"/>
    </source>
</evidence>
<dbReference type="Proteomes" id="UP000004995">
    <property type="component" value="Unassembled WGS sequence"/>
</dbReference>
<keyword evidence="1" id="KW-0479">Metal-binding</keyword>
<dbReference type="AlphaFoldDB" id="K4ALJ5"/>
<organism evidence="7 8">
    <name type="scientific">Setaria italica</name>
    <name type="common">Foxtail millet</name>
    <name type="synonym">Panicum italicum</name>
    <dbReference type="NCBI Taxonomy" id="4555"/>
    <lineage>
        <taxon>Eukaryota</taxon>
        <taxon>Viridiplantae</taxon>
        <taxon>Streptophyta</taxon>
        <taxon>Embryophyta</taxon>
        <taxon>Tracheophyta</taxon>
        <taxon>Spermatophyta</taxon>
        <taxon>Magnoliopsida</taxon>
        <taxon>Liliopsida</taxon>
        <taxon>Poales</taxon>
        <taxon>Poaceae</taxon>
        <taxon>PACMAD clade</taxon>
        <taxon>Panicoideae</taxon>
        <taxon>Panicodae</taxon>
        <taxon>Paniceae</taxon>
        <taxon>Cenchrinae</taxon>
        <taxon>Setaria</taxon>
    </lineage>
</organism>
<dbReference type="GO" id="GO:0045551">
    <property type="term" value="F:cinnamyl-alcohol dehydrogenase activity"/>
    <property type="evidence" value="ECO:0000318"/>
    <property type="project" value="GO_Central"/>
</dbReference>
<dbReference type="EMBL" id="CM003536">
    <property type="protein sequence ID" value="RCV41697.1"/>
    <property type="molecule type" value="Genomic_DNA"/>
</dbReference>
<dbReference type="Gene3D" id="3.40.50.720">
    <property type="entry name" value="NAD(P)-binding Rossmann-like Domain"/>
    <property type="match status" value="2"/>
</dbReference>
<proteinExistence type="predicted"/>
<evidence type="ECO:0000256" key="1">
    <source>
        <dbReference type="ARBA" id="ARBA00022723"/>
    </source>
</evidence>
<dbReference type="PANTHER" id="PTHR42683">
    <property type="entry name" value="ALDEHYDE REDUCTASE"/>
    <property type="match status" value="1"/>
</dbReference>
<reference evidence="7" key="3">
    <citation type="submission" date="2018-08" db="UniProtKB">
        <authorList>
            <consortium name="EnsemblPlants"/>
        </authorList>
    </citation>
    <scope>IDENTIFICATION</scope>
    <source>
        <strain evidence="7">Yugu1</strain>
    </source>
</reference>
<dbReference type="GO" id="GO:0009809">
    <property type="term" value="P:lignin biosynthetic process"/>
    <property type="evidence" value="ECO:0000318"/>
    <property type="project" value="GO_Central"/>
</dbReference>
<dbReference type="eggNOG" id="KOG0023">
    <property type="taxonomic scope" value="Eukaryota"/>
</dbReference>
<dbReference type="HOGENOM" id="CLU_026673_20_2_1"/>
<keyword evidence="2" id="KW-0862">Zinc</keyword>
<dbReference type="Pfam" id="PF08240">
    <property type="entry name" value="ADH_N"/>
    <property type="match status" value="1"/>
</dbReference>
<gene>
    <name evidence="6" type="ORF">SETIT_9G156900v2</name>
</gene>
<evidence type="ECO:0000313" key="7">
    <source>
        <dbReference type="EnsemblPlants" id="KQK87943"/>
    </source>
</evidence>
<feature type="domain" description="Alcohol dehydrogenase-like N-terminal" evidence="5">
    <location>
        <begin position="2"/>
        <end position="68"/>
    </location>
</feature>
<reference evidence="6 8" key="1">
    <citation type="journal article" date="2012" name="Nat. Biotechnol.">
        <title>Reference genome sequence of the model plant Setaria.</title>
        <authorList>
            <person name="Bennetzen J.L."/>
            <person name="Schmutz J."/>
            <person name="Wang H."/>
            <person name="Percifield R."/>
            <person name="Hawkins J."/>
            <person name="Pontaroli A.C."/>
            <person name="Estep M."/>
            <person name="Feng L."/>
            <person name="Vaughn J.N."/>
            <person name="Grimwood J."/>
            <person name="Jenkins J."/>
            <person name="Barry K."/>
            <person name="Lindquist E."/>
            <person name="Hellsten U."/>
            <person name="Deshpande S."/>
            <person name="Wang X."/>
            <person name="Wu X."/>
            <person name="Mitros T."/>
            <person name="Triplett J."/>
            <person name="Yang X."/>
            <person name="Ye C.Y."/>
            <person name="Mauro-Herrera M."/>
            <person name="Wang L."/>
            <person name="Li P."/>
            <person name="Sharma M."/>
            <person name="Sharma R."/>
            <person name="Ronald P.C."/>
            <person name="Panaud O."/>
            <person name="Kellogg E.A."/>
            <person name="Brutnell T.P."/>
            <person name="Doust A.N."/>
            <person name="Tuskan G.A."/>
            <person name="Rokhsar D."/>
            <person name="Devos K.M."/>
        </authorList>
    </citation>
    <scope>NUCLEOTIDE SEQUENCE [LARGE SCALE GENOMIC DNA]</scope>
    <source>
        <strain evidence="8">cv. Yugu1</strain>
        <strain evidence="6">Yugu1</strain>
    </source>
</reference>
<feature type="compositionally biased region" description="Low complexity" evidence="4">
    <location>
        <begin position="66"/>
        <end position="86"/>
    </location>
</feature>
<dbReference type="EMBL" id="AGNK02005462">
    <property type="status" value="NOT_ANNOTATED_CDS"/>
    <property type="molecule type" value="Genomic_DNA"/>
</dbReference>
<dbReference type="STRING" id="4555.K4ALJ5"/>
<evidence type="ECO:0000313" key="6">
    <source>
        <dbReference type="EMBL" id="RCV41697.1"/>
    </source>
</evidence>
<dbReference type="GO" id="GO:0046872">
    <property type="term" value="F:metal ion binding"/>
    <property type="evidence" value="ECO:0007669"/>
    <property type="project" value="UniProtKB-KW"/>
</dbReference>
<dbReference type="InterPro" id="IPR011032">
    <property type="entry name" value="GroES-like_sf"/>
</dbReference>
<evidence type="ECO:0000256" key="3">
    <source>
        <dbReference type="ARBA" id="ARBA00023002"/>
    </source>
</evidence>
<dbReference type="FunFam" id="3.90.180.10:FF:000100">
    <property type="entry name" value="Putative cinnamyl alcohol dehydrogenase 6"/>
    <property type="match status" value="1"/>
</dbReference>
<protein>
    <recommendedName>
        <fullName evidence="5">Alcohol dehydrogenase-like N-terminal domain-containing protein</fullName>
    </recommendedName>
</protein>
<feature type="region of interest" description="Disordered" evidence="4">
    <location>
        <begin position="62"/>
        <end position="88"/>
    </location>
</feature>
<evidence type="ECO:0000256" key="2">
    <source>
        <dbReference type="ARBA" id="ARBA00022833"/>
    </source>
</evidence>
<reference evidence="6" key="2">
    <citation type="submission" date="2015-07" db="EMBL/GenBank/DDBJ databases">
        <authorList>
            <person name="Noorani M."/>
        </authorList>
    </citation>
    <scope>NUCLEOTIDE SEQUENCE</scope>
    <source>
        <strain evidence="6">Yugu1</strain>
    </source>
</reference>
<dbReference type="SUPFAM" id="SSF50129">
    <property type="entry name" value="GroES-like"/>
    <property type="match status" value="1"/>
</dbReference>
<sequence length="270" mass="27634">MHEVVGVATGVGPGVTKFVSGDTVGVGYFVDSCRACDSFRGGHGNYCPGVVLASNGVDRDGAATQGGFSDPTPSSTTSATSSGSRGACPPNAPRCCSAPASRCTPHEAMTQYGLNASSGKRLGVVPSSGSGASATWPSSPGKRVEALGCLCADEFLVIARRRTPWTASSTRSRRGTRSRRCWKMSVGAPNEPLELPTHAIIQGGKRVVGNVVGSVGDCQAMLDFAGSTGITADVEVVGMGYVNTAVERLGRNDVRYRFGVDVAGRLGAAA</sequence>
<dbReference type="OrthoDB" id="1879366at2759"/>
<dbReference type="Gramene" id="KQK87943">
    <property type="protein sequence ID" value="KQK87943"/>
    <property type="gene ID" value="SETIT_039776mg"/>
</dbReference>
<dbReference type="InterPro" id="IPR047109">
    <property type="entry name" value="CAD-like"/>
</dbReference>
<dbReference type="Gene3D" id="3.90.180.10">
    <property type="entry name" value="Medium-chain alcohol dehydrogenases, catalytic domain"/>
    <property type="match status" value="2"/>
</dbReference>
<keyword evidence="8" id="KW-1185">Reference proteome</keyword>
<dbReference type="EnsemblPlants" id="KQK87943">
    <property type="protein sequence ID" value="KQK87943"/>
    <property type="gene ID" value="SETIT_039776mg"/>
</dbReference>
<keyword evidence="3" id="KW-0560">Oxidoreductase</keyword>
<dbReference type="InterPro" id="IPR013154">
    <property type="entry name" value="ADH-like_N"/>
</dbReference>
<accession>K4ALJ5</accession>
<evidence type="ECO:0000313" key="8">
    <source>
        <dbReference type="Proteomes" id="UP000004995"/>
    </source>
</evidence>